<dbReference type="Pfam" id="PF02578">
    <property type="entry name" value="Cu-oxidase_4"/>
    <property type="match status" value="2"/>
</dbReference>
<evidence type="ECO:0000256" key="9">
    <source>
        <dbReference type="ARBA" id="ARBA00049893"/>
    </source>
</evidence>
<accession>A0A3D8IBV3</accession>
<evidence type="ECO:0000313" key="11">
    <source>
        <dbReference type="Proteomes" id="UP000256379"/>
    </source>
</evidence>
<dbReference type="AlphaFoldDB" id="A0A3D8IBV3"/>
<organism evidence="10 11">
    <name type="scientific">Helicobacter didelphidarum</name>
    <dbReference type="NCBI Taxonomy" id="2040648"/>
    <lineage>
        <taxon>Bacteria</taxon>
        <taxon>Pseudomonadati</taxon>
        <taxon>Campylobacterota</taxon>
        <taxon>Epsilonproteobacteria</taxon>
        <taxon>Campylobacterales</taxon>
        <taxon>Helicobacteraceae</taxon>
        <taxon>Helicobacter</taxon>
    </lineage>
</organism>
<evidence type="ECO:0000256" key="6">
    <source>
        <dbReference type="ARBA" id="ARBA00022833"/>
    </source>
</evidence>
<evidence type="ECO:0008006" key="12">
    <source>
        <dbReference type="Google" id="ProtNLM"/>
    </source>
</evidence>
<dbReference type="RefSeq" id="WP_115543758.1">
    <property type="nucleotide sequence ID" value="NZ_NXLQ01000034.1"/>
</dbReference>
<evidence type="ECO:0000256" key="4">
    <source>
        <dbReference type="ARBA" id="ARBA00022723"/>
    </source>
</evidence>
<reference evidence="10 11" key="1">
    <citation type="submission" date="2018-04" db="EMBL/GenBank/DDBJ databases">
        <title>Novel Campyloabacter and Helicobacter Species and Strains.</title>
        <authorList>
            <person name="Mannion A.J."/>
            <person name="Shen Z."/>
            <person name="Fox J.G."/>
        </authorList>
    </citation>
    <scope>NUCLEOTIDE SEQUENCE [LARGE SCALE GENOMIC DNA]</scope>
    <source>
        <strain evidence="10 11">MIT 17-337</strain>
    </source>
</reference>
<proteinExistence type="inferred from homology"/>
<comment type="caution">
    <text evidence="10">The sequence shown here is derived from an EMBL/GenBank/DDBJ whole genome shotgun (WGS) entry which is preliminary data.</text>
</comment>
<protein>
    <recommendedName>
        <fullName evidence="12">Laccase domain-containing protein</fullName>
    </recommendedName>
</protein>
<dbReference type="PANTHER" id="PTHR30616:SF2">
    <property type="entry name" value="PURINE NUCLEOSIDE PHOSPHORYLASE LACC1"/>
    <property type="match status" value="1"/>
</dbReference>
<sequence length="301" mass="34620">MNQHLSIHDLLVEKYAGLHAILTNRNGGISNTPFDTLNLAYHVNDSKEHVIFNRTQIMRQYYPEKSLLYLNQIHSNHIITLYKRNTEKLQIQNISHHNSLKIALYTYHAKDSICLKEYTIQVPHAKQSNHQDTNLQEICLGDADGIICDDSDFVAMIMVADCNPILLYCPKKKVFALLHAGRKGVCQSILTHAVILLRRDYMVDVADLRIFIGASIRKCCYEVGFDIAQNITEQFGNKHIYQVDTKYMLDMISILCEEMQKIGIQESHITIPNLCSSCNKEYFSYRRENTTGRFGIFATLQ</sequence>
<gene>
    <name evidence="10" type="ORF">CQA53_09470</name>
</gene>
<name>A0A3D8IBV3_9HELI</name>
<evidence type="ECO:0000256" key="8">
    <source>
        <dbReference type="ARBA" id="ARBA00048968"/>
    </source>
</evidence>
<dbReference type="CDD" id="cd16833">
    <property type="entry name" value="YfiH"/>
    <property type="match status" value="1"/>
</dbReference>
<keyword evidence="11" id="KW-1185">Reference proteome</keyword>
<dbReference type="EMBL" id="NXLQ01000034">
    <property type="protein sequence ID" value="RDU62234.1"/>
    <property type="molecule type" value="Genomic_DNA"/>
</dbReference>
<comment type="catalytic activity">
    <reaction evidence="7">
        <text>adenosine + H2O + H(+) = inosine + NH4(+)</text>
        <dbReference type="Rhea" id="RHEA:24408"/>
        <dbReference type="ChEBI" id="CHEBI:15377"/>
        <dbReference type="ChEBI" id="CHEBI:15378"/>
        <dbReference type="ChEBI" id="CHEBI:16335"/>
        <dbReference type="ChEBI" id="CHEBI:17596"/>
        <dbReference type="ChEBI" id="CHEBI:28938"/>
        <dbReference type="EC" id="3.5.4.4"/>
    </reaction>
    <physiologicalReaction direction="left-to-right" evidence="7">
        <dbReference type="Rhea" id="RHEA:24409"/>
    </physiologicalReaction>
</comment>
<comment type="catalytic activity">
    <reaction evidence="9">
        <text>S-methyl-5'-thioadenosine + phosphate = 5-(methylsulfanyl)-alpha-D-ribose 1-phosphate + adenine</text>
        <dbReference type="Rhea" id="RHEA:11852"/>
        <dbReference type="ChEBI" id="CHEBI:16708"/>
        <dbReference type="ChEBI" id="CHEBI:17509"/>
        <dbReference type="ChEBI" id="CHEBI:43474"/>
        <dbReference type="ChEBI" id="CHEBI:58533"/>
        <dbReference type="EC" id="2.4.2.28"/>
    </reaction>
    <physiologicalReaction direction="left-to-right" evidence="9">
        <dbReference type="Rhea" id="RHEA:11853"/>
    </physiologicalReaction>
</comment>
<dbReference type="PANTHER" id="PTHR30616">
    <property type="entry name" value="UNCHARACTERIZED PROTEIN YFIH"/>
    <property type="match status" value="1"/>
</dbReference>
<dbReference type="InterPro" id="IPR038371">
    <property type="entry name" value="Cu_polyphenol_OxRdtase_sf"/>
</dbReference>
<dbReference type="InterPro" id="IPR003730">
    <property type="entry name" value="Cu_polyphenol_OxRdtase"/>
</dbReference>
<keyword evidence="3" id="KW-0808">Transferase</keyword>
<dbReference type="InterPro" id="IPR011324">
    <property type="entry name" value="Cytotoxic_necrot_fac-like_cat"/>
</dbReference>
<evidence type="ECO:0000256" key="2">
    <source>
        <dbReference type="ARBA" id="ARBA00007353"/>
    </source>
</evidence>
<keyword evidence="6" id="KW-0862">Zinc</keyword>
<comment type="catalytic activity">
    <reaction evidence="8">
        <text>adenosine + phosphate = alpha-D-ribose 1-phosphate + adenine</text>
        <dbReference type="Rhea" id="RHEA:27642"/>
        <dbReference type="ChEBI" id="CHEBI:16335"/>
        <dbReference type="ChEBI" id="CHEBI:16708"/>
        <dbReference type="ChEBI" id="CHEBI:43474"/>
        <dbReference type="ChEBI" id="CHEBI:57720"/>
        <dbReference type="EC" id="2.4.2.1"/>
    </reaction>
    <physiologicalReaction direction="left-to-right" evidence="8">
        <dbReference type="Rhea" id="RHEA:27643"/>
    </physiologicalReaction>
</comment>
<evidence type="ECO:0000256" key="7">
    <source>
        <dbReference type="ARBA" id="ARBA00047989"/>
    </source>
</evidence>
<dbReference type="SUPFAM" id="SSF64438">
    <property type="entry name" value="CNF1/YfiH-like putative cysteine hydrolases"/>
    <property type="match status" value="1"/>
</dbReference>
<evidence type="ECO:0000256" key="3">
    <source>
        <dbReference type="ARBA" id="ARBA00022679"/>
    </source>
</evidence>
<comment type="catalytic activity">
    <reaction evidence="1">
        <text>inosine + phosphate = alpha-D-ribose 1-phosphate + hypoxanthine</text>
        <dbReference type="Rhea" id="RHEA:27646"/>
        <dbReference type="ChEBI" id="CHEBI:17368"/>
        <dbReference type="ChEBI" id="CHEBI:17596"/>
        <dbReference type="ChEBI" id="CHEBI:43474"/>
        <dbReference type="ChEBI" id="CHEBI:57720"/>
        <dbReference type="EC" id="2.4.2.1"/>
    </reaction>
    <physiologicalReaction direction="left-to-right" evidence="1">
        <dbReference type="Rhea" id="RHEA:27647"/>
    </physiologicalReaction>
</comment>
<dbReference type="Gene3D" id="3.60.140.10">
    <property type="entry name" value="CNF1/YfiH-like putative cysteine hydrolases"/>
    <property type="match status" value="1"/>
</dbReference>
<comment type="similarity">
    <text evidence="2">Belongs to the purine nucleoside phosphorylase YfiH/LACC1 family.</text>
</comment>
<dbReference type="GO" id="GO:0017061">
    <property type="term" value="F:S-methyl-5-thioadenosine phosphorylase activity"/>
    <property type="evidence" value="ECO:0007669"/>
    <property type="project" value="UniProtKB-EC"/>
</dbReference>
<dbReference type="Proteomes" id="UP000256379">
    <property type="component" value="Unassembled WGS sequence"/>
</dbReference>
<keyword evidence="4" id="KW-0479">Metal-binding</keyword>
<dbReference type="GO" id="GO:0016787">
    <property type="term" value="F:hydrolase activity"/>
    <property type="evidence" value="ECO:0007669"/>
    <property type="project" value="UniProtKB-KW"/>
</dbReference>
<keyword evidence="5" id="KW-0378">Hydrolase</keyword>
<evidence type="ECO:0000256" key="5">
    <source>
        <dbReference type="ARBA" id="ARBA00022801"/>
    </source>
</evidence>
<dbReference type="OrthoDB" id="4279at2"/>
<evidence type="ECO:0000313" key="10">
    <source>
        <dbReference type="EMBL" id="RDU62234.1"/>
    </source>
</evidence>
<evidence type="ECO:0000256" key="1">
    <source>
        <dbReference type="ARBA" id="ARBA00000553"/>
    </source>
</evidence>
<dbReference type="GO" id="GO:0005507">
    <property type="term" value="F:copper ion binding"/>
    <property type="evidence" value="ECO:0007669"/>
    <property type="project" value="TreeGrafter"/>
</dbReference>